<gene>
    <name evidence="6" type="ORF">KUTeg_001465</name>
</gene>
<reference evidence="6 7" key="1">
    <citation type="submission" date="2022-12" db="EMBL/GenBank/DDBJ databases">
        <title>Chromosome-level genome of Tegillarca granosa.</title>
        <authorList>
            <person name="Kim J."/>
        </authorList>
    </citation>
    <scope>NUCLEOTIDE SEQUENCE [LARGE SCALE GENOMIC DNA]</scope>
    <source>
        <strain evidence="6">Teg-2019</strain>
        <tissue evidence="6">Adductor muscle</tissue>
    </source>
</reference>
<dbReference type="InterPro" id="IPR036322">
    <property type="entry name" value="WD40_repeat_dom_sf"/>
</dbReference>
<name>A0ABQ9FRI3_TEGGR</name>
<dbReference type="Gene3D" id="1.10.1540.10">
    <property type="entry name" value="BEACH domain"/>
    <property type="match status" value="2"/>
</dbReference>
<dbReference type="Proteomes" id="UP001217089">
    <property type="component" value="Unassembled WGS sequence"/>
</dbReference>
<dbReference type="InterPro" id="IPR036372">
    <property type="entry name" value="BEACH_dom_sf"/>
</dbReference>
<dbReference type="EMBL" id="JARBDR010000141">
    <property type="protein sequence ID" value="KAJ8319878.1"/>
    <property type="molecule type" value="Genomic_DNA"/>
</dbReference>
<dbReference type="PANTHER" id="PTHR13743:SF112">
    <property type="entry name" value="BEACH DOMAIN-CONTAINING PROTEIN"/>
    <property type="match status" value="1"/>
</dbReference>
<evidence type="ECO:0000256" key="2">
    <source>
        <dbReference type="ARBA" id="ARBA00022737"/>
    </source>
</evidence>
<dbReference type="SUPFAM" id="SSF50729">
    <property type="entry name" value="PH domain-like"/>
    <property type="match status" value="1"/>
</dbReference>
<evidence type="ECO:0000256" key="3">
    <source>
        <dbReference type="PROSITE-ProRule" id="PRU00221"/>
    </source>
</evidence>
<dbReference type="InterPro" id="IPR000409">
    <property type="entry name" value="BEACH_dom"/>
</dbReference>
<dbReference type="Pfam" id="PF02138">
    <property type="entry name" value="Beach"/>
    <property type="match status" value="1"/>
</dbReference>
<comment type="caution">
    <text evidence="6">The sequence shown here is derived from an EMBL/GenBank/DDBJ whole genome shotgun (WGS) entry which is preliminary data.</text>
</comment>
<feature type="domain" description="BEACH" evidence="4">
    <location>
        <begin position="182"/>
        <end position="453"/>
    </location>
</feature>
<protein>
    <submittedName>
        <fullName evidence="6">Uncharacterized protein</fullName>
    </submittedName>
</protein>
<dbReference type="PROSITE" id="PS51783">
    <property type="entry name" value="PH_BEACH"/>
    <property type="match status" value="1"/>
</dbReference>
<keyword evidence="2" id="KW-0677">Repeat</keyword>
<evidence type="ECO:0000256" key="1">
    <source>
        <dbReference type="ARBA" id="ARBA00022574"/>
    </source>
</evidence>
<dbReference type="PANTHER" id="PTHR13743">
    <property type="entry name" value="BEIGE/BEACH-RELATED"/>
    <property type="match status" value="1"/>
</dbReference>
<dbReference type="InterPro" id="IPR001680">
    <property type="entry name" value="WD40_rpt"/>
</dbReference>
<dbReference type="PROSITE" id="PS50197">
    <property type="entry name" value="BEACH"/>
    <property type="match status" value="1"/>
</dbReference>
<accession>A0ABQ9FRI3</accession>
<dbReference type="SUPFAM" id="SSF81837">
    <property type="entry name" value="BEACH domain"/>
    <property type="match status" value="1"/>
</dbReference>
<evidence type="ECO:0000313" key="7">
    <source>
        <dbReference type="Proteomes" id="UP001217089"/>
    </source>
</evidence>
<dbReference type="CDD" id="cd01201">
    <property type="entry name" value="PH_BEACH"/>
    <property type="match status" value="1"/>
</dbReference>
<dbReference type="InterPro" id="IPR015943">
    <property type="entry name" value="WD40/YVTN_repeat-like_dom_sf"/>
</dbReference>
<dbReference type="Pfam" id="PF14844">
    <property type="entry name" value="PH_BEACH"/>
    <property type="match status" value="1"/>
</dbReference>
<dbReference type="CDD" id="cd06071">
    <property type="entry name" value="Beach"/>
    <property type="match status" value="1"/>
</dbReference>
<proteinExistence type="predicted"/>
<feature type="repeat" description="WD" evidence="3">
    <location>
        <begin position="617"/>
        <end position="651"/>
    </location>
</feature>
<feature type="domain" description="BEACH-type PH" evidence="5">
    <location>
        <begin position="73"/>
        <end position="169"/>
    </location>
</feature>
<dbReference type="SMART" id="SM00320">
    <property type="entry name" value="WD40"/>
    <property type="match status" value="3"/>
</dbReference>
<dbReference type="InterPro" id="IPR011993">
    <property type="entry name" value="PH-like_dom_sf"/>
</dbReference>
<dbReference type="SUPFAM" id="SSF50978">
    <property type="entry name" value="WD40 repeat-like"/>
    <property type="match status" value="1"/>
</dbReference>
<dbReference type="InterPro" id="IPR023362">
    <property type="entry name" value="PH-BEACH_dom"/>
</dbReference>
<dbReference type="PROSITE" id="PS50082">
    <property type="entry name" value="WD_REPEATS_2"/>
    <property type="match status" value="2"/>
</dbReference>
<dbReference type="Gene3D" id="2.30.29.30">
    <property type="entry name" value="Pleckstrin-homology domain (PH domain)/Phosphotyrosine-binding domain (PTB)"/>
    <property type="match status" value="1"/>
</dbReference>
<evidence type="ECO:0000313" key="6">
    <source>
        <dbReference type="EMBL" id="KAJ8319878.1"/>
    </source>
</evidence>
<dbReference type="InterPro" id="IPR050865">
    <property type="entry name" value="BEACH_Domain"/>
</dbReference>
<dbReference type="InterPro" id="IPR046851">
    <property type="entry name" value="NBCH_WD40"/>
</dbReference>
<feature type="repeat" description="WD" evidence="3">
    <location>
        <begin position="674"/>
        <end position="715"/>
    </location>
</feature>
<organism evidence="6 7">
    <name type="scientific">Tegillarca granosa</name>
    <name type="common">Malaysian cockle</name>
    <name type="synonym">Anadara granosa</name>
    <dbReference type="NCBI Taxonomy" id="220873"/>
    <lineage>
        <taxon>Eukaryota</taxon>
        <taxon>Metazoa</taxon>
        <taxon>Spiralia</taxon>
        <taxon>Lophotrochozoa</taxon>
        <taxon>Mollusca</taxon>
        <taxon>Bivalvia</taxon>
        <taxon>Autobranchia</taxon>
        <taxon>Pteriomorphia</taxon>
        <taxon>Arcoida</taxon>
        <taxon>Arcoidea</taxon>
        <taxon>Arcidae</taxon>
        <taxon>Tegillarca</taxon>
    </lineage>
</organism>
<dbReference type="SMART" id="SM01026">
    <property type="entry name" value="Beach"/>
    <property type="match status" value="1"/>
</dbReference>
<dbReference type="Gene3D" id="2.130.10.10">
    <property type="entry name" value="YVTN repeat-like/Quinoprotein amine dehydrogenase"/>
    <property type="match status" value="1"/>
</dbReference>
<keyword evidence="1 3" id="KW-0853">WD repeat</keyword>
<dbReference type="Pfam" id="PF20426">
    <property type="entry name" value="NBCH_WD40"/>
    <property type="match status" value="1"/>
</dbReference>
<evidence type="ECO:0000259" key="4">
    <source>
        <dbReference type="PROSITE" id="PS50197"/>
    </source>
</evidence>
<sequence length="821" mass="93956">MKVKLVQNYNFDDHAEASFQRDNLGLTETDGTDQLQQLVAAKEALVSKKDLADDSIGDEDWSVISTQGSEELNDKEKLVLSEECELVTLVDVIKGRLEVTTTHVYFFDCSQNKEEGGEDFKWALSQLREIHFRRYNLRRSALEMFLVDQTNYFLNFQQKLRNKVYSRILSLRPQNVIYYGSRSPAELLKTSGLTQKWVQRDISNFDYLIQLNTIAGRTYNDLSQYPVFPWILCDYESETLNLEDENIYRDLSKPIGAVNPKNEREVREKFETFEDPSGVIEKFHYGTHYSNAAGVMHYMVRMEPFTTLHIHLQSGRFDVADRQFHSLPGTWKMLMENPNDVKELIPEFFYLPEFLINMNGFDLGKLQISKETINDVILPKWADSPEDFINKHRKALKGPAAEEALNVFYYCTYEGAVDLDAVKDPRERKALEGMINNFGQTPCQLLKDPHPKRLTFDEVVAKSVKLDKPLNVFHFLNQLKVFFVEATVILSTAKKVLDTLEEDMRQHQETVTGPVFNHKASITSNIQNNISEAGIVGLHGWLPYEKYVANYFTFEKDPSLSSPRTKRKPLGPFAPGLKVDSKLFVVSHDAKLLFSGGHWDNSLQVFNLGKNKLVNHIVRHIDIVTCLALDYCGNHLITGSRDTSCIIWQIQQQIYWSIKGGFSVNINNKPLQILYGHDAEVTAVSISTELDMSVSAAKDGTIIVHTVRRGHYMRTLRPEYTMGYNLSIPYIALDEMGHIILYCHETFPIDPKEKFFLHVYSVNGKFLFKERLQCGISDMLKNLTALPLHVPVHSLSVTNNNSHILAGLRDGKLIIVGVKNK</sequence>
<evidence type="ECO:0000259" key="5">
    <source>
        <dbReference type="PROSITE" id="PS51783"/>
    </source>
</evidence>
<keyword evidence="7" id="KW-1185">Reference proteome</keyword>